<proteinExistence type="predicted"/>
<evidence type="ECO:0000313" key="3">
    <source>
        <dbReference type="Proteomes" id="UP001165079"/>
    </source>
</evidence>
<reference evidence="2" key="1">
    <citation type="submission" date="2023-03" db="EMBL/GenBank/DDBJ databases">
        <title>Actinorhabdospora filicis NBRC 111898.</title>
        <authorList>
            <person name="Ichikawa N."/>
            <person name="Sato H."/>
            <person name="Tonouchi N."/>
        </authorList>
    </citation>
    <scope>NUCLEOTIDE SEQUENCE</scope>
    <source>
        <strain evidence="2">NBRC 111898</strain>
    </source>
</reference>
<dbReference type="Gene3D" id="3.40.50.720">
    <property type="entry name" value="NAD(P)-binding Rossmann-like Domain"/>
    <property type="match status" value="1"/>
</dbReference>
<dbReference type="CDD" id="cd05244">
    <property type="entry name" value="BVR-B_like_SDR_a"/>
    <property type="match status" value="1"/>
</dbReference>
<dbReference type="PANTHER" id="PTHR43355:SF2">
    <property type="entry name" value="FLAVIN REDUCTASE (NADPH)"/>
    <property type="match status" value="1"/>
</dbReference>
<protein>
    <recommendedName>
        <fullName evidence="1">NAD(P)-binding domain-containing protein</fullName>
    </recommendedName>
</protein>
<dbReference type="GO" id="GO:0016646">
    <property type="term" value="F:oxidoreductase activity, acting on the CH-NH group of donors, NAD or NADP as acceptor"/>
    <property type="evidence" value="ECO:0007669"/>
    <property type="project" value="TreeGrafter"/>
</dbReference>
<dbReference type="InterPro" id="IPR016040">
    <property type="entry name" value="NAD(P)-bd_dom"/>
</dbReference>
<organism evidence="2 3">
    <name type="scientific">Actinorhabdospora filicis</name>
    <dbReference type="NCBI Taxonomy" id="1785913"/>
    <lineage>
        <taxon>Bacteria</taxon>
        <taxon>Bacillati</taxon>
        <taxon>Actinomycetota</taxon>
        <taxon>Actinomycetes</taxon>
        <taxon>Micromonosporales</taxon>
        <taxon>Micromonosporaceae</taxon>
        <taxon>Actinorhabdospora</taxon>
    </lineage>
</organism>
<evidence type="ECO:0000259" key="1">
    <source>
        <dbReference type="Pfam" id="PF13460"/>
    </source>
</evidence>
<comment type="caution">
    <text evidence="2">The sequence shown here is derived from an EMBL/GenBank/DDBJ whole genome shotgun (WGS) entry which is preliminary data.</text>
</comment>
<dbReference type="Pfam" id="PF13460">
    <property type="entry name" value="NAD_binding_10"/>
    <property type="match status" value="1"/>
</dbReference>
<dbReference type="InterPro" id="IPR036291">
    <property type="entry name" value="NAD(P)-bd_dom_sf"/>
</dbReference>
<dbReference type="InterPro" id="IPR051606">
    <property type="entry name" value="Polyketide_Oxido-like"/>
</dbReference>
<dbReference type="EMBL" id="BSTX01000001">
    <property type="protein sequence ID" value="GLZ76838.1"/>
    <property type="molecule type" value="Genomic_DNA"/>
</dbReference>
<dbReference type="PANTHER" id="PTHR43355">
    <property type="entry name" value="FLAVIN REDUCTASE (NADPH)"/>
    <property type="match status" value="1"/>
</dbReference>
<accession>A0A9W6W8C5</accession>
<name>A0A9W6W8C5_9ACTN</name>
<dbReference type="RefSeq" id="WP_285661991.1">
    <property type="nucleotide sequence ID" value="NZ_BSTX01000001.1"/>
</dbReference>
<gene>
    <name evidence="2" type="ORF">Afil01_16450</name>
</gene>
<evidence type="ECO:0000313" key="2">
    <source>
        <dbReference type="EMBL" id="GLZ76838.1"/>
    </source>
</evidence>
<sequence>MKIVVIGSSGMVGSRITAEALSRGHEVVGVNREGKAPSADPGLTAVAADAGDTQAIAGLAAEADAVVSAVSPPRDGSPPVGPFLATAASIIGAARESGTSRLVWVGGAGSLEVGGNRRLQDTEGFPDAYKGEAAAQAEVLDVFRETADLDWTYISPAAEIAPGERTGVFRTGGNFLLTDAEGRSRISAEDYAVAVVNELEANRHVRERMTVAY</sequence>
<feature type="domain" description="NAD(P)-binding" evidence="1">
    <location>
        <begin position="7"/>
        <end position="198"/>
    </location>
</feature>
<keyword evidence="3" id="KW-1185">Reference proteome</keyword>
<dbReference type="AlphaFoldDB" id="A0A9W6W8C5"/>
<dbReference type="SUPFAM" id="SSF51735">
    <property type="entry name" value="NAD(P)-binding Rossmann-fold domains"/>
    <property type="match status" value="1"/>
</dbReference>
<dbReference type="Proteomes" id="UP001165079">
    <property type="component" value="Unassembled WGS sequence"/>
</dbReference>